<comment type="caution">
    <text evidence="10">The sequence shown here is derived from an EMBL/GenBank/DDBJ whole genome shotgun (WGS) entry which is preliminary data.</text>
</comment>
<organism evidence="10 11">
    <name type="scientific">Niveomyces insectorum RCEF 264</name>
    <dbReference type="NCBI Taxonomy" id="1081102"/>
    <lineage>
        <taxon>Eukaryota</taxon>
        <taxon>Fungi</taxon>
        <taxon>Dikarya</taxon>
        <taxon>Ascomycota</taxon>
        <taxon>Pezizomycotina</taxon>
        <taxon>Sordariomycetes</taxon>
        <taxon>Hypocreomycetidae</taxon>
        <taxon>Hypocreales</taxon>
        <taxon>Cordycipitaceae</taxon>
        <taxon>Niveomyces</taxon>
    </lineage>
</organism>
<evidence type="ECO:0000256" key="5">
    <source>
        <dbReference type="ARBA" id="ARBA00022705"/>
    </source>
</evidence>
<feature type="region of interest" description="Disordered" evidence="8">
    <location>
        <begin position="249"/>
        <end position="287"/>
    </location>
</feature>
<dbReference type="GO" id="GO:0006260">
    <property type="term" value="P:DNA replication"/>
    <property type="evidence" value="ECO:0007669"/>
    <property type="project" value="UniProtKB-KW"/>
</dbReference>
<keyword evidence="6" id="KW-0159">Chromosome partition</keyword>
<dbReference type="SUPFAM" id="SSF160059">
    <property type="entry name" value="PriA/YqbF domain"/>
    <property type="match status" value="1"/>
</dbReference>
<evidence type="ECO:0000256" key="8">
    <source>
        <dbReference type="SAM" id="MobiDB-lite"/>
    </source>
</evidence>
<dbReference type="Proteomes" id="UP000076874">
    <property type="component" value="Unassembled WGS sequence"/>
</dbReference>
<evidence type="ECO:0000259" key="9">
    <source>
        <dbReference type="Pfam" id="PF25005"/>
    </source>
</evidence>
<feature type="domain" description="DNA replication complex GINS protein PSF2 N-terminal" evidence="9">
    <location>
        <begin position="11"/>
        <end position="69"/>
    </location>
</feature>
<dbReference type="GO" id="GO:0000727">
    <property type="term" value="P:double-strand break repair via break-induced replication"/>
    <property type="evidence" value="ECO:0007669"/>
    <property type="project" value="TreeGrafter"/>
</dbReference>
<dbReference type="PIRSF" id="PIRSF028998">
    <property type="entry name" value="GINS_Psf2_subgr"/>
    <property type="match status" value="1"/>
</dbReference>
<dbReference type="Gene3D" id="3.40.5.50">
    <property type="match status" value="1"/>
</dbReference>
<name>A0A162JBH2_9HYPO</name>
<gene>
    <name evidence="10" type="ORF">SPI_01108</name>
</gene>
<dbReference type="Pfam" id="PF25005">
    <property type="entry name" value="PSF2_N"/>
    <property type="match status" value="1"/>
</dbReference>
<dbReference type="CDD" id="cd21694">
    <property type="entry name" value="GINS_B_Psf2"/>
    <property type="match status" value="1"/>
</dbReference>
<evidence type="ECO:0000256" key="3">
    <source>
        <dbReference type="ARBA" id="ARBA00013969"/>
    </source>
</evidence>
<keyword evidence="11" id="KW-1185">Reference proteome</keyword>
<comment type="subcellular location">
    <subcellularLocation>
        <location evidence="1">Nucleus</location>
    </subcellularLocation>
</comment>
<evidence type="ECO:0000256" key="6">
    <source>
        <dbReference type="ARBA" id="ARBA00022829"/>
    </source>
</evidence>
<feature type="compositionally biased region" description="Acidic residues" evidence="8">
    <location>
        <begin position="273"/>
        <end position="287"/>
    </location>
</feature>
<proteinExistence type="inferred from homology"/>
<dbReference type="OrthoDB" id="1938138at2759"/>
<feature type="compositionally biased region" description="Gly residues" evidence="8">
    <location>
        <begin position="93"/>
        <end position="113"/>
    </location>
</feature>
<evidence type="ECO:0000313" key="11">
    <source>
        <dbReference type="Proteomes" id="UP000076874"/>
    </source>
</evidence>
<dbReference type="GO" id="GO:0007059">
    <property type="term" value="P:chromosome segregation"/>
    <property type="evidence" value="ECO:0007669"/>
    <property type="project" value="UniProtKB-KW"/>
</dbReference>
<protein>
    <recommendedName>
        <fullName evidence="4">DNA replication complex GINS protein PSF2</fullName>
    </recommendedName>
    <alternativeName>
        <fullName evidence="3">DNA replication complex GINS protein psf2</fullName>
    </alternativeName>
</protein>
<reference evidence="10 11" key="1">
    <citation type="journal article" date="2016" name="Genome Biol. Evol.">
        <title>Divergent and convergent evolution of fungal pathogenicity.</title>
        <authorList>
            <person name="Shang Y."/>
            <person name="Xiao G."/>
            <person name="Zheng P."/>
            <person name="Cen K."/>
            <person name="Zhan S."/>
            <person name="Wang C."/>
        </authorList>
    </citation>
    <scope>NUCLEOTIDE SEQUENCE [LARGE SCALE GENOMIC DNA]</scope>
    <source>
        <strain evidence="10 11">RCEF 264</strain>
    </source>
</reference>
<dbReference type="AlphaFoldDB" id="A0A162JBH2"/>
<accession>A0A162JBH2</accession>
<sequence length="287" mass="29648">MALPLQPGLLPAEVAFLCEMELVTVVPRQRLDPIHLLGGETPPLRPPRRAVLPLWLALLLKRQRRASIVAPPWLHPASLRELVLLETRGEGGIGGGSGSGGGGVFGAGGGDGASEGPIPFSAPPPPPARADARYAGTAHRVGGGLVGGSNVPLAPPFLPSCTAESPAGFLPYHWFEVAEILLAHAPDDLPAPAGEPSQHQQQLLLRGGDADAENNPWPAVVNLRGIGAMELAEARGFVTTVHDGMRKLGAAAEASRRDEEEAAGADGGGGGAYDDDDDDDDDDDMGI</sequence>
<evidence type="ECO:0000313" key="10">
    <source>
        <dbReference type="EMBL" id="OAA66532.1"/>
    </source>
</evidence>
<dbReference type="GO" id="GO:0000811">
    <property type="term" value="C:GINS complex"/>
    <property type="evidence" value="ECO:0007669"/>
    <property type="project" value="TreeGrafter"/>
</dbReference>
<dbReference type="InterPro" id="IPR056784">
    <property type="entry name" value="PSF2_N"/>
</dbReference>
<evidence type="ECO:0000256" key="2">
    <source>
        <dbReference type="ARBA" id="ARBA00010565"/>
    </source>
</evidence>
<evidence type="ECO:0000256" key="7">
    <source>
        <dbReference type="ARBA" id="ARBA00023242"/>
    </source>
</evidence>
<feature type="region of interest" description="Disordered" evidence="8">
    <location>
        <begin position="93"/>
        <end position="132"/>
    </location>
</feature>
<dbReference type="PANTHER" id="PTHR12772">
    <property type="entry name" value="DNA REPLICATION COMPLEX GINS PROTEIN PSF2"/>
    <property type="match status" value="1"/>
</dbReference>
<keyword evidence="5" id="KW-0235">DNA replication</keyword>
<dbReference type="EMBL" id="AZHD01000002">
    <property type="protein sequence ID" value="OAA66532.1"/>
    <property type="molecule type" value="Genomic_DNA"/>
</dbReference>
<dbReference type="PANTHER" id="PTHR12772:SF0">
    <property type="entry name" value="DNA REPLICATION COMPLEX GINS PROTEIN PSF2"/>
    <property type="match status" value="1"/>
</dbReference>
<evidence type="ECO:0000256" key="1">
    <source>
        <dbReference type="ARBA" id="ARBA00004123"/>
    </source>
</evidence>
<dbReference type="Gene3D" id="1.20.58.1020">
    <property type="match status" value="1"/>
</dbReference>
<keyword evidence="7" id="KW-0539">Nucleus</keyword>
<dbReference type="FunFam" id="3.40.5.50:FF:000001">
    <property type="entry name" value="DNA replication complex GINS protein PSF2"/>
    <property type="match status" value="1"/>
</dbReference>
<dbReference type="InterPro" id="IPR036224">
    <property type="entry name" value="GINS_bundle-like_dom_sf"/>
</dbReference>
<evidence type="ECO:0000256" key="4">
    <source>
        <dbReference type="ARBA" id="ARBA00015139"/>
    </source>
</evidence>
<dbReference type="STRING" id="1081102.A0A162JBH2"/>
<feature type="region of interest" description="Disordered" evidence="8">
    <location>
        <begin position="188"/>
        <end position="216"/>
    </location>
</feature>
<dbReference type="InterPro" id="IPR007257">
    <property type="entry name" value="GINS_Psf2"/>
</dbReference>
<comment type="similarity">
    <text evidence="2">Belongs to the GINS2/PSF2 family.</text>
</comment>
<dbReference type="SUPFAM" id="SSF158573">
    <property type="entry name" value="GINS helical bundle-like"/>
    <property type="match status" value="1"/>
</dbReference>